<gene>
    <name evidence="4" type="ORF">SAMN02745168_2654</name>
</gene>
<dbReference type="CDD" id="cd04301">
    <property type="entry name" value="NAT_SF"/>
    <property type="match status" value="1"/>
</dbReference>
<sequence length="165" mass="18529">MNSGLQIKTVHTDAELELFSPVIRRAFLTVAEEFHLTPETAPTNPAYAGVESLIAMRDRGIQLYGAWHASRPAGFVALEDAGDGLFYLERLAVLPDLRHRGYGTDLIRFAEERARQQGGRSISIGIIYENTILRSWYIQYGFQETGTKSFPHLPFTVGFLKLDLV</sequence>
<dbReference type="AlphaFoldDB" id="A0A1W2CAZ3"/>
<dbReference type="GO" id="GO:0016747">
    <property type="term" value="F:acyltransferase activity, transferring groups other than amino-acyl groups"/>
    <property type="evidence" value="ECO:0007669"/>
    <property type="project" value="InterPro"/>
</dbReference>
<name>A0A1W2CAZ3_9FIRM</name>
<dbReference type="PROSITE" id="PS51186">
    <property type="entry name" value="GNAT"/>
    <property type="match status" value="1"/>
</dbReference>
<feature type="domain" description="N-acetyltransferase" evidence="3">
    <location>
        <begin position="5"/>
        <end position="163"/>
    </location>
</feature>
<evidence type="ECO:0000313" key="5">
    <source>
        <dbReference type="Proteomes" id="UP000192790"/>
    </source>
</evidence>
<organism evidence="4 5">
    <name type="scientific">Papillibacter cinnamivorans DSM 12816</name>
    <dbReference type="NCBI Taxonomy" id="1122930"/>
    <lineage>
        <taxon>Bacteria</taxon>
        <taxon>Bacillati</taxon>
        <taxon>Bacillota</taxon>
        <taxon>Clostridia</taxon>
        <taxon>Eubacteriales</taxon>
        <taxon>Oscillospiraceae</taxon>
        <taxon>Papillibacter</taxon>
    </lineage>
</organism>
<accession>A0A1W2CAZ3</accession>
<dbReference type="InterPro" id="IPR000182">
    <property type="entry name" value="GNAT_dom"/>
</dbReference>
<dbReference type="InterPro" id="IPR016181">
    <property type="entry name" value="Acyl_CoA_acyltransferase"/>
</dbReference>
<evidence type="ECO:0000313" key="4">
    <source>
        <dbReference type="EMBL" id="SMC81848.1"/>
    </source>
</evidence>
<dbReference type="SUPFAM" id="SSF55729">
    <property type="entry name" value="Acyl-CoA N-acyltransferases (Nat)"/>
    <property type="match status" value="1"/>
</dbReference>
<protein>
    <submittedName>
        <fullName evidence="4">Acetyltransferase (GNAT) family protein</fullName>
    </submittedName>
</protein>
<dbReference type="STRING" id="1122930.SAMN02745168_2654"/>
<keyword evidence="2" id="KW-0012">Acyltransferase</keyword>
<evidence type="ECO:0000259" key="3">
    <source>
        <dbReference type="PROSITE" id="PS51186"/>
    </source>
</evidence>
<dbReference type="Pfam" id="PF00583">
    <property type="entry name" value="Acetyltransf_1"/>
    <property type="match status" value="1"/>
</dbReference>
<keyword evidence="1 4" id="KW-0808">Transferase</keyword>
<keyword evidence="5" id="KW-1185">Reference proteome</keyword>
<dbReference type="EMBL" id="FWXW01000008">
    <property type="protein sequence ID" value="SMC81848.1"/>
    <property type="molecule type" value="Genomic_DNA"/>
</dbReference>
<dbReference type="RefSeq" id="WP_200809721.1">
    <property type="nucleotide sequence ID" value="NZ_FWXW01000008.1"/>
</dbReference>
<evidence type="ECO:0000256" key="2">
    <source>
        <dbReference type="ARBA" id="ARBA00023315"/>
    </source>
</evidence>
<dbReference type="Proteomes" id="UP000192790">
    <property type="component" value="Unassembled WGS sequence"/>
</dbReference>
<dbReference type="InterPro" id="IPR050832">
    <property type="entry name" value="Bact_Acetyltransf"/>
</dbReference>
<reference evidence="4 5" key="1">
    <citation type="submission" date="2017-04" db="EMBL/GenBank/DDBJ databases">
        <authorList>
            <person name="Afonso C.L."/>
            <person name="Miller P.J."/>
            <person name="Scott M.A."/>
            <person name="Spackman E."/>
            <person name="Goraichik I."/>
            <person name="Dimitrov K.M."/>
            <person name="Suarez D.L."/>
            <person name="Swayne D.E."/>
        </authorList>
    </citation>
    <scope>NUCLEOTIDE SEQUENCE [LARGE SCALE GENOMIC DNA]</scope>
    <source>
        <strain evidence="4 5">DSM 12816</strain>
    </source>
</reference>
<proteinExistence type="predicted"/>
<dbReference type="PANTHER" id="PTHR43877">
    <property type="entry name" value="AMINOALKYLPHOSPHONATE N-ACETYLTRANSFERASE-RELATED-RELATED"/>
    <property type="match status" value="1"/>
</dbReference>
<dbReference type="Gene3D" id="3.40.630.30">
    <property type="match status" value="1"/>
</dbReference>
<evidence type="ECO:0000256" key="1">
    <source>
        <dbReference type="ARBA" id="ARBA00022679"/>
    </source>
</evidence>